<comment type="caution">
    <text evidence="1">The sequence shown here is derived from an EMBL/GenBank/DDBJ whole genome shotgun (WGS) entry which is preliminary data.</text>
</comment>
<name>A0ABQ7VUK6_SOLTU</name>
<sequence length="79" mass="8310">MASLLLFPQLEIPPNKLNIHSFVLLVRFQHLAILVVVKAGFALSYVSSGVGSAPKLLCLSGPAPKLLYLSGSSGFPAGF</sequence>
<protein>
    <submittedName>
        <fullName evidence="1">Uncharacterized protein</fullName>
    </submittedName>
</protein>
<accession>A0ABQ7VUK6</accession>
<dbReference type="EMBL" id="JAIVGD010000011">
    <property type="protein sequence ID" value="KAH0771523.1"/>
    <property type="molecule type" value="Genomic_DNA"/>
</dbReference>
<gene>
    <name evidence="1" type="ORF">KY290_015504</name>
</gene>
<evidence type="ECO:0000313" key="2">
    <source>
        <dbReference type="Proteomes" id="UP000826656"/>
    </source>
</evidence>
<dbReference type="Proteomes" id="UP000826656">
    <property type="component" value="Unassembled WGS sequence"/>
</dbReference>
<proteinExistence type="predicted"/>
<organism evidence="1 2">
    <name type="scientific">Solanum tuberosum</name>
    <name type="common">Potato</name>
    <dbReference type="NCBI Taxonomy" id="4113"/>
    <lineage>
        <taxon>Eukaryota</taxon>
        <taxon>Viridiplantae</taxon>
        <taxon>Streptophyta</taxon>
        <taxon>Embryophyta</taxon>
        <taxon>Tracheophyta</taxon>
        <taxon>Spermatophyta</taxon>
        <taxon>Magnoliopsida</taxon>
        <taxon>eudicotyledons</taxon>
        <taxon>Gunneridae</taxon>
        <taxon>Pentapetalae</taxon>
        <taxon>asterids</taxon>
        <taxon>lamiids</taxon>
        <taxon>Solanales</taxon>
        <taxon>Solanaceae</taxon>
        <taxon>Solanoideae</taxon>
        <taxon>Solaneae</taxon>
        <taxon>Solanum</taxon>
    </lineage>
</organism>
<reference evidence="1 2" key="1">
    <citation type="journal article" date="2021" name="bioRxiv">
        <title>Chromosome-scale and haplotype-resolved genome assembly of a tetraploid potato cultivar.</title>
        <authorList>
            <person name="Sun H."/>
            <person name="Jiao W.-B."/>
            <person name="Krause K."/>
            <person name="Campoy J.A."/>
            <person name="Goel M."/>
            <person name="Folz-Donahue K."/>
            <person name="Kukat C."/>
            <person name="Huettel B."/>
            <person name="Schneeberger K."/>
        </authorList>
    </citation>
    <scope>NUCLEOTIDE SEQUENCE [LARGE SCALE GENOMIC DNA]</scope>
    <source>
        <strain evidence="1">SolTubOtavaFocal</strain>
        <tissue evidence="1">Leaves</tissue>
    </source>
</reference>
<keyword evidence="2" id="KW-1185">Reference proteome</keyword>
<evidence type="ECO:0000313" key="1">
    <source>
        <dbReference type="EMBL" id="KAH0771523.1"/>
    </source>
</evidence>